<gene>
    <name evidence="6" type="ORF">MRX98_09885</name>
</gene>
<evidence type="ECO:0000313" key="6">
    <source>
        <dbReference type="EMBL" id="MCJ8500880.1"/>
    </source>
</evidence>
<keyword evidence="4" id="KW-0812">Transmembrane</keyword>
<dbReference type="Proteomes" id="UP001165427">
    <property type="component" value="Unassembled WGS sequence"/>
</dbReference>
<keyword evidence="2" id="KW-0408">Iron</keyword>
<dbReference type="CDD" id="cd00729">
    <property type="entry name" value="rubredoxin_SM"/>
    <property type="match status" value="2"/>
</dbReference>
<feature type="transmembrane region" description="Helical" evidence="4">
    <location>
        <begin position="253"/>
        <end position="275"/>
    </location>
</feature>
<dbReference type="InterPro" id="IPR048574">
    <property type="entry name" value="RUBY_RBDX"/>
</dbReference>
<dbReference type="Pfam" id="PF21349">
    <property type="entry name" value="RUBY_RBDX"/>
    <property type="match status" value="2"/>
</dbReference>
<dbReference type="SUPFAM" id="SSF57802">
    <property type="entry name" value="Rubredoxin-like"/>
    <property type="match status" value="2"/>
</dbReference>
<dbReference type="RefSeq" id="WP_246906596.1">
    <property type="nucleotide sequence ID" value="NZ_JALJRB010000009.1"/>
</dbReference>
<dbReference type="GO" id="GO:0005506">
    <property type="term" value="F:iron ion binding"/>
    <property type="evidence" value="ECO:0007669"/>
    <property type="project" value="InterPro"/>
</dbReference>
<evidence type="ECO:0000259" key="5">
    <source>
        <dbReference type="PROSITE" id="PS50903"/>
    </source>
</evidence>
<comment type="caution">
    <text evidence="6">The sequence shown here is derived from an EMBL/GenBank/DDBJ whole genome shotgun (WGS) entry which is preliminary data.</text>
</comment>
<dbReference type="EMBL" id="JALJRB010000009">
    <property type="protein sequence ID" value="MCJ8500880.1"/>
    <property type="molecule type" value="Genomic_DNA"/>
</dbReference>
<evidence type="ECO:0000256" key="3">
    <source>
        <dbReference type="SAM" id="MobiDB-lite"/>
    </source>
</evidence>
<dbReference type="PANTHER" id="PTHR43865:SF1">
    <property type="entry name" value="RUBRERYTHRIN-RELATED"/>
    <property type="match status" value="1"/>
</dbReference>
<feature type="transmembrane region" description="Helical" evidence="4">
    <location>
        <begin position="189"/>
        <end position="208"/>
    </location>
</feature>
<dbReference type="InterPro" id="IPR052364">
    <property type="entry name" value="Rubrerythrin"/>
</dbReference>
<feature type="region of interest" description="Disordered" evidence="3">
    <location>
        <begin position="93"/>
        <end position="128"/>
    </location>
</feature>
<dbReference type="InterPro" id="IPR024934">
    <property type="entry name" value="Rubredoxin-like_dom"/>
</dbReference>
<protein>
    <recommendedName>
        <fullName evidence="5">Rubredoxin-like domain-containing protein</fullName>
    </recommendedName>
</protein>
<accession>A0AA41UIK6</accession>
<feature type="domain" description="Rubredoxin-like" evidence="5">
    <location>
        <begin position="1"/>
        <end position="35"/>
    </location>
</feature>
<dbReference type="Pfam" id="PF09990">
    <property type="entry name" value="DUF2231"/>
    <property type="match status" value="1"/>
</dbReference>
<proteinExistence type="predicted"/>
<feature type="compositionally biased region" description="Low complexity" evidence="3">
    <location>
        <begin position="106"/>
        <end position="128"/>
    </location>
</feature>
<dbReference type="PROSITE" id="PS50903">
    <property type="entry name" value="RUBREDOXIN_LIKE"/>
    <property type="match status" value="2"/>
</dbReference>
<sequence>MKQWKCMVCGFVHKGETPPDKCPVCGADKSQFILLDETADDEPAQPASAQGTGGASGPARKWRCTVCGYIHEGPEPPDKCPVCGADKSMFEPVEDSDAKEAGGGARTAAGSGATAEATAEAAPEGPAWARRLKPSGRWEEMSHHLTRLHGHPIAVHIPNGLLPVSVFFTLVALLFGAAGFATAAKYNTIIVALAMPLVVATGWVDWINRFAGRMSPVFRMKMICAAVVTGLSIILAIWWLAKPDLYQDGLFGNFFFVVLNLGNLAAAGVAGWYGGKLVFTK</sequence>
<feature type="transmembrane region" description="Helical" evidence="4">
    <location>
        <begin position="161"/>
        <end position="183"/>
    </location>
</feature>
<reference evidence="6" key="1">
    <citation type="submission" date="2022-04" db="EMBL/GenBank/DDBJ databases">
        <title>Desulfatitalea alkaliphila sp. nov., a novel anaerobic sulfate-reducing bacterium isolated from terrestrial mud volcano, Taman Peninsula, Russia.</title>
        <authorList>
            <person name="Khomyakova M.A."/>
            <person name="Merkel A.Y."/>
            <person name="Slobodkin A.I."/>
        </authorList>
    </citation>
    <scope>NUCLEOTIDE SEQUENCE</scope>
    <source>
        <strain evidence="6">M08but</strain>
    </source>
</reference>
<dbReference type="InterPro" id="IPR019251">
    <property type="entry name" value="DUF2231_TM"/>
</dbReference>
<evidence type="ECO:0000256" key="1">
    <source>
        <dbReference type="ARBA" id="ARBA00022723"/>
    </source>
</evidence>
<evidence type="ECO:0000256" key="2">
    <source>
        <dbReference type="ARBA" id="ARBA00023004"/>
    </source>
</evidence>
<feature type="transmembrane region" description="Helical" evidence="4">
    <location>
        <begin position="220"/>
        <end position="241"/>
    </location>
</feature>
<dbReference type="Gene3D" id="2.20.28.10">
    <property type="match status" value="2"/>
</dbReference>
<feature type="domain" description="Rubredoxin-like" evidence="5">
    <location>
        <begin position="59"/>
        <end position="93"/>
    </location>
</feature>
<keyword evidence="4" id="KW-0472">Membrane</keyword>
<name>A0AA41UIK6_9BACT</name>
<dbReference type="AlphaFoldDB" id="A0AA41UIK6"/>
<keyword evidence="4" id="KW-1133">Transmembrane helix</keyword>
<feature type="region of interest" description="Disordered" evidence="3">
    <location>
        <begin position="40"/>
        <end position="59"/>
    </location>
</feature>
<evidence type="ECO:0000256" key="4">
    <source>
        <dbReference type="SAM" id="Phobius"/>
    </source>
</evidence>
<keyword evidence="1" id="KW-0479">Metal-binding</keyword>
<organism evidence="6 7">
    <name type="scientific">Desulfatitalea alkaliphila</name>
    <dbReference type="NCBI Taxonomy" id="2929485"/>
    <lineage>
        <taxon>Bacteria</taxon>
        <taxon>Pseudomonadati</taxon>
        <taxon>Thermodesulfobacteriota</taxon>
        <taxon>Desulfobacteria</taxon>
        <taxon>Desulfobacterales</taxon>
        <taxon>Desulfosarcinaceae</taxon>
        <taxon>Desulfatitalea</taxon>
    </lineage>
</organism>
<dbReference type="PANTHER" id="PTHR43865">
    <property type="entry name" value="RUBRERYTHRIN-RELATED"/>
    <property type="match status" value="1"/>
</dbReference>
<keyword evidence="7" id="KW-1185">Reference proteome</keyword>
<evidence type="ECO:0000313" key="7">
    <source>
        <dbReference type="Proteomes" id="UP001165427"/>
    </source>
</evidence>